<dbReference type="SUPFAM" id="SSF47676">
    <property type="entry name" value="Conserved domain common to transcription factors TFIIS, elongin A, CRSP70"/>
    <property type="match status" value="1"/>
</dbReference>
<evidence type="ECO:0000256" key="15">
    <source>
        <dbReference type="SAM" id="MobiDB-lite"/>
    </source>
</evidence>
<evidence type="ECO:0000256" key="13">
    <source>
        <dbReference type="PROSITE-ProRule" id="PRU00649"/>
    </source>
</evidence>
<dbReference type="InterPro" id="IPR001222">
    <property type="entry name" value="Znf_TFIIS"/>
</dbReference>
<evidence type="ECO:0000259" key="17">
    <source>
        <dbReference type="PROSITE" id="PS51319"/>
    </source>
</evidence>
<gene>
    <name evidence="20" type="primary">LOC108733019</name>
</gene>
<keyword evidence="20" id="KW-0648">Protein biosynthesis</keyword>
<dbReference type="SMART" id="SM00510">
    <property type="entry name" value="TFS2M"/>
    <property type="match status" value="1"/>
</dbReference>
<keyword evidence="20" id="KW-0251">Elongation factor</keyword>
<dbReference type="GeneID" id="108733019"/>
<dbReference type="PROSITE" id="PS51319">
    <property type="entry name" value="TFIIS_N"/>
    <property type="match status" value="1"/>
</dbReference>
<evidence type="ECO:0000313" key="20">
    <source>
        <dbReference type="RefSeq" id="XP_018319541.1"/>
    </source>
</evidence>
<dbReference type="SUPFAM" id="SSF57783">
    <property type="entry name" value="Zinc beta-ribbon"/>
    <property type="match status" value="1"/>
</dbReference>
<dbReference type="FunFam" id="2.20.25.10:FF:000001">
    <property type="entry name" value="Probable Transcription elongation factor S-II"/>
    <property type="match status" value="1"/>
</dbReference>
<dbReference type="SMART" id="SM00440">
    <property type="entry name" value="ZnF_C2C2"/>
    <property type="match status" value="1"/>
</dbReference>
<evidence type="ECO:0000256" key="3">
    <source>
        <dbReference type="ARBA" id="ARBA00022553"/>
    </source>
</evidence>
<dbReference type="RefSeq" id="XP_018319541.1">
    <property type="nucleotide sequence ID" value="XM_018464039.2"/>
</dbReference>
<dbReference type="InParanoid" id="A0A1W4W5Z2"/>
<dbReference type="InterPro" id="IPR036575">
    <property type="entry name" value="TFIIS_cen_dom_sf"/>
</dbReference>
<keyword evidence="6 14" id="KW-0862">Zinc</keyword>
<comment type="similarity">
    <text evidence="2 14">Belongs to the TFS-II family.</text>
</comment>
<dbReference type="AlphaFoldDB" id="A0A1W4W5Z2"/>
<reference evidence="20" key="1">
    <citation type="submission" date="2025-08" db="UniProtKB">
        <authorList>
            <consortium name="RefSeq"/>
        </authorList>
    </citation>
    <scope>IDENTIFICATION</scope>
    <source>
        <tissue evidence="20">Entire body</tissue>
    </source>
</reference>
<keyword evidence="5 12" id="KW-0863">Zinc-finger</keyword>
<dbReference type="PIRSF" id="PIRSF006704">
    <property type="entry name" value="TF_IIS"/>
    <property type="match status" value="1"/>
</dbReference>
<dbReference type="InterPro" id="IPR035100">
    <property type="entry name" value="TF_IIS-typ"/>
</dbReference>
<comment type="subcellular location">
    <subcellularLocation>
        <location evidence="1 13 14">Nucleus</location>
    </subcellularLocation>
</comment>
<evidence type="ECO:0000256" key="6">
    <source>
        <dbReference type="ARBA" id="ARBA00022833"/>
    </source>
</evidence>
<dbReference type="InterPro" id="IPR003617">
    <property type="entry name" value="TFIIS/CRSP70_N_sub"/>
</dbReference>
<dbReference type="InterPro" id="IPR003618">
    <property type="entry name" value="TFIIS_cen_dom"/>
</dbReference>
<accession>A0A1W4W5Z2</accession>
<dbReference type="GO" id="GO:0005634">
    <property type="term" value="C:nucleus"/>
    <property type="evidence" value="ECO:0007669"/>
    <property type="project" value="UniProtKB-SubCell"/>
</dbReference>
<evidence type="ECO:0000313" key="19">
    <source>
        <dbReference type="Proteomes" id="UP000192223"/>
    </source>
</evidence>
<dbReference type="Pfam" id="PF01096">
    <property type="entry name" value="Zn_ribbon_TFIIS"/>
    <property type="match status" value="1"/>
</dbReference>
<dbReference type="PANTHER" id="PTHR11477:SF0">
    <property type="entry name" value="IP08861P-RELATED"/>
    <property type="match status" value="1"/>
</dbReference>
<dbReference type="FunCoup" id="A0A1W4W5Z2">
    <property type="interactions" value="2259"/>
</dbReference>
<dbReference type="InterPro" id="IPR035441">
    <property type="entry name" value="TFIIS/LEDGF_dom_sf"/>
</dbReference>
<dbReference type="Proteomes" id="UP000192223">
    <property type="component" value="Unplaced"/>
</dbReference>
<feature type="region of interest" description="Disordered" evidence="15">
    <location>
        <begin position="86"/>
        <end position="136"/>
    </location>
</feature>
<dbReference type="Pfam" id="PF07500">
    <property type="entry name" value="TFIIS_M"/>
    <property type="match status" value="1"/>
</dbReference>
<evidence type="ECO:0000256" key="12">
    <source>
        <dbReference type="PROSITE-ProRule" id="PRU00472"/>
    </source>
</evidence>
<protein>
    <recommendedName>
        <fullName evidence="14">Transcription elongation factor</fullName>
    </recommendedName>
</protein>
<keyword evidence="3" id="KW-0597">Phosphoprotein</keyword>
<dbReference type="CDD" id="cd00183">
    <property type="entry name" value="TFIIS_I"/>
    <property type="match status" value="1"/>
</dbReference>
<name>A0A1W4W5Z2_AGRPL</name>
<evidence type="ECO:0000256" key="5">
    <source>
        <dbReference type="ARBA" id="ARBA00022771"/>
    </source>
</evidence>
<comment type="function">
    <text evidence="11">Necessary for efficient RNA polymerase II transcription elongation past template-encoded arresting sites. The arresting sites in DNA have the property of trapping a certain fraction of elongating RNA polymerases that pass through, resulting in locked ternary complexes. Cleavage of the nascent transcript by S-II allows the resumption of elongation from the new 3'-terminus.</text>
</comment>
<evidence type="ECO:0000256" key="8">
    <source>
        <dbReference type="ARBA" id="ARBA00023125"/>
    </source>
</evidence>
<sequence>MMSVEEEVLRIQKKLNKMTSSDGTGQEQALDILKELQTLDINLEVLTKTRIGMTVNALRKSSKDDEVISLAKTLIKNWKKFLSASNSTKESSNTSSSKVSKKEGRDDKKESKERDKEKDSRKLPNQFPPTSSTTTDAVRLKCREMLAAALTVDREEFEGCATAEELAEELEEAIFQEFKNTDMRYKNRIRSRIANLKDAKNPNLRTNFRVGAISASRLATMTAEEMANDEIKQLREKFKKEAINDAQLATVQGTKTDLLKCGKCKKRNCTYNQVQTRSADEPMTTFVLCNECGNRWKFC</sequence>
<keyword evidence="7 14" id="KW-0805">Transcription regulation</keyword>
<feature type="domain" description="TFIIS N-terminal" evidence="17">
    <location>
        <begin position="6"/>
        <end position="85"/>
    </location>
</feature>
<keyword evidence="19" id="KW-1185">Reference proteome</keyword>
<keyword evidence="8 14" id="KW-0238">DNA-binding</keyword>
<evidence type="ECO:0000256" key="10">
    <source>
        <dbReference type="ARBA" id="ARBA00023242"/>
    </source>
</evidence>
<dbReference type="FunFam" id="1.20.930.10:FF:000002">
    <property type="entry name" value="Transcription elongation factor A (SII), 1"/>
    <property type="match status" value="1"/>
</dbReference>
<dbReference type="Gene3D" id="2.20.25.10">
    <property type="match status" value="1"/>
</dbReference>
<feature type="domain" description="TFIIS central" evidence="18">
    <location>
        <begin position="138"/>
        <end position="254"/>
    </location>
</feature>
<evidence type="ECO:0000256" key="9">
    <source>
        <dbReference type="ARBA" id="ARBA00023163"/>
    </source>
</evidence>
<dbReference type="PROSITE" id="PS00466">
    <property type="entry name" value="ZF_TFIIS_1"/>
    <property type="match status" value="1"/>
</dbReference>
<feature type="compositionally biased region" description="Low complexity" evidence="15">
    <location>
        <begin position="86"/>
        <end position="98"/>
    </location>
</feature>
<feature type="compositionally biased region" description="Basic and acidic residues" evidence="15">
    <location>
        <begin position="100"/>
        <end position="122"/>
    </location>
</feature>
<dbReference type="GO" id="GO:0006368">
    <property type="term" value="P:transcription elongation by RNA polymerase II"/>
    <property type="evidence" value="ECO:0007669"/>
    <property type="project" value="InterPro"/>
</dbReference>
<dbReference type="STRING" id="224129.A0A1W4W5Z2"/>
<organism evidence="19 20">
    <name type="scientific">Agrilus planipennis</name>
    <name type="common">Emerald ash borer</name>
    <name type="synonym">Agrilus marcopoli</name>
    <dbReference type="NCBI Taxonomy" id="224129"/>
    <lineage>
        <taxon>Eukaryota</taxon>
        <taxon>Metazoa</taxon>
        <taxon>Ecdysozoa</taxon>
        <taxon>Arthropoda</taxon>
        <taxon>Hexapoda</taxon>
        <taxon>Insecta</taxon>
        <taxon>Pterygota</taxon>
        <taxon>Neoptera</taxon>
        <taxon>Endopterygota</taxon>
        <taxon>Coleoptera</taxon>
        <taxon>Polyphaga</taxon>
        <taxon>Elateriformia</taxon>
        <taxon>Buprestoidea</taxon>
        <taxon>Buprestidae</taxon>
        <taxon>Agrilinae</taxon>
        <taxon>Agrilus</taxon>
    </lineage>
</organism>
<dbReference type="Gene3D" id="1.20.930.10">
    <property type="entry name" value="Conserved domain common to transcription factors TFIIS, elongin A, CRSP70"/>
    <property type="match status" value="1"/>
</dbReference>
<dbReference type="GO" id="GO:0008270">
    <property type="term" value="F:zinc ion binding"/>
    <property type="evidence" value="ECO:0007669"/>
    <property type="project" value="UniProtKB-UniRule"/>
</dbReference>
<dbReference type="PANTHER" id="PTHR11477">
    <property type="entry name" value="TRANSCRIPTION FACTOR S-II ZINC FINGER DOMAIN-CONTAINING PROTEIN"/>
    <property type="match status" value="1"/>
</dbReference>
<evidence type="ECO:0000259" key="16">
    <source>
        <dbReference type="PROSITE" id="PS51133"/>
    </source>
</evidence>
<dbReference type="Gene3D" id="1.10.472.30">
    <property type="entry name" value="Transcription elongation factor S-II, central domain"/>
    <property type="match status" value="1"/>
</dbReference>
<dbReference type="CTD" id="34883"/>
<evidence type="ECO:0000256" key="11">
    <source>
        <dbReference type="ARBA" id="ARBA00025408"/>
    </source>
</evidence>
<dbReference type="PROSITE" id="PS51133">
    <property type="entry name" value="ZF_TFIIS_2"/>
    <property type="match status" value="1"/>
</dbReference>
<dbReference type="Pfam" id="PF08711">
    <property type="entry name" value="Med26"/>
    <property type="match status" value="1"/>
</dbReference>
<evidence type="ECO:0000256" key="1">
    <source>
        <dbReference type="ARBA" id="ARBA00004123"/>
    </source>
</evidence>
<dbReference type="NCBIfam" id="TIGR01385">
    <property type="entry name" value="TFSII"/>
    <property type="match status" value="1"/>
</dbReference>
<dbReference type="InterPro" id="IPR006289">
    <property type="entry name" value="TFSII"/>
</dbReference>
<dbReference type="InterPro" id="IPR017923">
    <property type="entry name" value="TFIIS_N"/>
</dbReference>
<dbReference type="SUPFAM" id="SSF46942">
    <property type="entry name" value="Elongation factor TFIIS domain 2"/>
    <property type="match status" value="1"/>
</dbReference>
<dbReference type="KEGG" id="apln:108733019"/>
<evidence type="ECO:0000256" key="2">
    <source>
        <dbReference type="ARBA" id="ARBA00009647"/>
    </source>
</evidence>
<feature type="domain" description="TFIIS-type" evidence="16">
    <location>
        <begin position="257"/>
        <end position="297"/>
    </location>
</feature>
<evidence type="ECO:0000259" key="18">
    <source>
        <dbReference type="PROSITE" id="PS51321"/>
    </source>
</evidence>
<dbReference type="GO" id="GO:0003677">
    <property type="term" value="F:DNA binding"/>
    <property type="evidence" value="ECO:0007669"/>
    <property type="project" value="UniProtKB-KW"/>
</dbReference>
<dbReference type="OrthoDB" id="44867at2759"/>
<evidence type="ECO:0000256" key="4">
    <source>
        <dbReference type="ARBA" id="ARBA00022723"/>
    </source>
</evidence>
<keyword evidence="4 14" id="KW-0479">Metal-binding</keyword>
<dbReference type="CDD" id="cd13749">
    <property type="entry name" value="Zn-ribbon_TFIIS"/>
    <property type="match status" value="1"/>
</dbReference>
<proteinExistence type="inferred from homology"/>
<evidence type="ECO:0000256" key="7">
    <source>
        <dbReference type="ARBA" id="ARBA00023015"/>
    </source>
</evidence>
<dbReference type="SMART" id="SM00509">
    <property type="entry name" value="TFS2N"/>
    <property type="match status" value="1"/>
</dbReference>
<dbReference type="GO" id="GO:0003746">
    <property type="term" value="F:translation elongation factor activity"/>
    <property type="evidence" value="ECO:0007669"/>
    <property type="project" value="UniProtKB-KW"/>
</dbReference>
<evidence type="ECO:0000256" key="14">
    <source>
        <dbReference type="RuleBase" id="RU368078"/>
    </source>
</evidence>
<keyword evidence="9 14" id="KW-0804">Transcription</keyword>
<dbReference type="PROSITE" id="PS51321">
    <property type="entry name" value="TFIIS_CENTRAL"/>
    <property type="match status" value="1"/>
</dbReference>
<keyword evidence="10 13" id="KW-0539">Nucleus</keyword>